<keyword evidence="5" id="KW-0472">Membrane</keyword>
<evidence type="ECO:0000256" key="4">
    <source>
        <dbReference type="SAM" id="MobiDB-lite"/>
    </source>
</evidence>
<keyword evidence="5" id="KW-0812">Transmembrane</keyword>
<feature type="region of interest" description="Disordered" evidence="4">
    <location>
        <begin position="609"/>
        <end position="659"/>
    </location>
</feature>
<dbReference type="InParanoid" id="A0A6P7YGN0"/>
<dbReference type="GO" id="GO:0005886">
    <property type="term" value="C:plasma membrane"/>
    <property type="evidence" value="ECO:0007669"/>
    <property type="project" value="TreeGrafter"/>
</dbReference>
<dbReference type="RefSeq" id="XP_030062205.1">
    <property type="nucleotide sequence ID" value="XM_030206345.1"/>
</dbReference>
<gene>
    <name evidence="9" type="primary">LOC115472184</name>
</gene>
<feature type="chain" id="PRO_5028455783" evidence="6">
    <location>
        <begin position="20"/>
        <end position="702"/>
    </location>
</feature>
<keyword evidence="1" id="KW-0433">Leucine-rich repeat</keyword>
<dbReference type="Pfam" id="PF13855">
    <property type="entry name" value="LRR_8"/>
    <property type="match status" value="1"/>
</dbReference>
<keyword evidence="5" id="KW-1133">Transmembrane helix</keyword>
<feature type="transmembrane region" description="Helical" evidence="5">
    <location>
        <begin position="260"/>
        <end position="282"/>
    </location>
</feature>
<reference evidence="9" key="1">
    <citation type="submission" date="2025-08" db="UniProtKB">
        <authorList>
            <consortium name="RefSeq"/>
        </authorList>
    </citation>
    <scope>IDENTIFICATION</scope>
</reference>
<protein>
    <submittedName>
        <fullName evidence="9">Uncharacterized protein LOC115472184 isoform X1</fullName>
    </submittedName>
</protein>
<evidence type="ECO:0000256" key="1">
    <source>
        <dbReference type="ARBA" id="ARBA00022614"/>
    </source>
</evidence>
<organism evidence="8 9">
    <name type="scientific">Microcaecilia unicolor</name>
    <dbReference type="NCBI Taxonomy" id="1415580"/>
    <lineage>
        <taxon>Eukaryota</taxon>
        <taxon>Metazoa</taxon>
        <taxon>Chordata</taxon>
        <taxon>Craniata</taxon>
        <taxon>Vertebrata</taxon>
        <taxon>Euteleostomi</taxon>
        <taxon>Amphibia</taxon>
        <taxon>Gymnophiona</taxon>
        <taxon>Siphonopidae</taxon>
        <taxon>Microcaecilia</taxon>
    </lineage>
</organism>
<feature type="compositionally biased region" description="Basic residues" evidence="4">
    <location>
        <begin position="614"/>
        <end position="629"/>
    </location>
</feature>
<evidence type="ECO:0000256" key="2">
    <source>
        <dbReference type="ARBA" id="ARBA00022729"/>
    </source>
</evidence>
<dbReference type="PANTHER" id="PTHR24369:SF213">
    <property type="entry name" value="INSULIN LIKE GROWTH FACTOR BINDING PROTEIN ACID LABILE SUBUNIT"/>
    <property type="match status" value="1"/>
</dbReference>
<evidence type="ECO:0000313" key="8">
    <source>
        <dbReference type="Proteomes" id="UP000515156"/>
    </source>
</evidence>
<keyword evidence="2 6" id="KW-0732">Signal</keyword>
<evidence type="ECO:0000259" key="7">
    <source>
        <dbReference type="SMART" id="SM00082"/>
    </source>
</evidence>
<dbReference type="OrthoDB" id="1055097at2759"/>
<feature type="compositionally biased region" description="Basic and acidic residues" evidence="4">
    <location>
        <begin position="630"/>
        <end position="648"/>
    </location>
</feature>
<sequence>MMLVHGLGFFFGLVGLSRSHCVLETEYFCSAIPNDYPENLKSILIVQKDVEVINSTMFRSPNLKSVISLSLANSGITRIEPGAFYAFQGLTKLAIYDNQLTWLSPSWLSNPALLSNLTMSGNDLQEIRPSMLSGFTNLTILNFARNKIHRITNGSFGDLPVGVFIDLSDNKISTLSVNIFGYLKYPKMKLGGNPWNCSCELQEFGIFLQELLNVSLLADANHVTCHDPPELKGIPVWNISYFNCSAFIFSSSLENKFGKIGLPAVITCLALLSFVALFFLFLKKKQENNQVQPDKEQPDLLEVSKKIEGSTVVPVSKTARTKEWIGHRVQARLEMETKSEAKTSKGRSKSATAILIKSEFVQVGTGCRMPKADVQEESQGSCPLNEKRHQIQDSDNATELQYFDSLQEIYKKILNNKAEHSALVKTGCLSQDPTAQLKELIPHSNTQGTCLSGPKGSSNTEDFEPLLYLSVLTERENLHVTEDVPKLSVPWETNLKTLSFRRVMTWPPVKGAWDRDQDHSPILPFKDFLKAQLPLSDDPSVLFLVNRISNLNNTETSNLDLGTLKKSTPTEYDNIGKTGIEERAQGKSILLPQKKTTLEMGMKTISLSSEKKILKSSRGSKSRHKRHHTPREVTEEHEIQAETSRDRTAQSGSPADDRLLENNEYSFIDLLHEVVENHGRWTRERWKQTHQHRIVNQLSLNA</sequence>
<dbReference type="AlphaFoldDB" id="A0A6P7YGN0"/>
<dbReference type="InterPro" id="IPR003591">
    <property type="entry name" value="Leu-rich_rpt_typical-subtyp"/>
</dbReference>
<dbReference type="InterPro" id="IPR032675">
    <property type="entry name" value="LRR_dom_sf"/>
</dbReference>
<dbReference type="SUPFAM" id="SSF52058">
    <property type="entry name" value="L domain-like"/>
    <property type="match status" value="1"/>
</dbReference>
<dbReference type="GeneID" id="115472184"/>
<dbReference type="InterPro" id="IPR000483">
    <property type="entry name" value="Cys-rich_flank_reg_C"/>
</dbReference>
<evidence type="ECO:0000313" key="9">
    <source>
        <dbReference type="RefSeq" id="XP_030062205.1"/>
    </source>
</evidence>
<dbReference type="SMART" id="SM00082">
    <property type="entry name" value="LRRCT"/>
    <property type="match status" value="1"/>
</dbReference>
<keyword evidence="8" id="KW-1185">Reference proteome</keyword>
<feature type="domain" description="LRRCT" evidence="7">
    <location>
        <begin position="193"/>
        <end position="245"/>
    </location>
</feature>
<dbReference type="InterPro" id="IPR001611">
    <property type="entry name" value="Leu-rich_rpt"/>
</dbReference>
<evidence type="ECO:0000256" key="5">
    <source>
        <dbReference type="SAM" id="Phobius"/>
    </source>
</evidence>
<dbReference type="SMART" id="SM00369">
    <property type="entry name" value="LRR_TYP"/>
    <property type="match status" value="4"/>
</dbReference>
<dbReference type="KEGG" id="muo:115472184"/>
<evidence type="ECO:0000256" key="3">
    <source>
        <dbReference type="ARBA" id="ARBA00022737"/>
    </source>
</evidence>
<evidence type="ECO:0000256" key="6">
    <source>
        <dbReference type="SAM" id="SignalP"/>
    </source>
</evidence>
<dbReference type="Gene3D" id="3.80.10.10">
    <property type="entry name" value="Ribonuclease Inhibitor"/>
    <property type="match status" value="2"/>
</dbReference>
<accession>A0A6P7YGN0</accession>
<dbReference type="InterPro" id="IPR050541">
    <property type="entry name" value="LRR_TM_domain-containing"/>
</dbReference>
<dbReference type="Proteomes" id="UP000515156">
    <property type="component" value="Chromosome 6"/>
</dbReference>
<dbReference type="PANTHER" id="PTHR24369">
    <property type="entry name" value="ANTIGEN BSP, PUTATIVE-RELATED"/>
    <property type="match status" value="1"/>
</dbReference>
<name>A0A6P7YGN0_9AMPH</name>
<proteinExistence type="predicted"/>
<feature type="signal peptide" evidence="6">
    <location>
        <begin position="1"/>
        <end position="19"/>
    </location>
</feature>
<keyword evidence="3" id="KW-0677">Repeat</keyword>